<dbReference type="PANTHER" id="PTHR10625:SF11">
    <property type="entry name" value="HISTONE DEACETYLASE 14, CHLOROPLASTIC"/>
    <property type="match status" value="1"/>
</dbReference>
<comment type="caution">
    <text evidence="4">The sequence shown here is derived from an EMBL/GenBank/DDBJ whole genome shotgun (WGS) entry which is preliminary data.</text>
</comment>
<protein>
    <submittedName>
        <fullName evidence="4">Putative histone deacetylase</fullName>
        <ecNumber evidence="4">3.5.1.98</ecNumber>
    </submittedName>
</protein>
<evidence type="ECO:0000313" key="5">
    <source>
        <dbReference type="Proteomes" id="UP000238479"/>
    </source>
</evidence>
<evidence type="ECO:0000256" key="1">
    <source>
        <dbReference type="ARBA" id="ARBA00022491"/>
    </source>
</evidence>
<keyword evidence="5" id="KW-1185">Reference proteome</keyword>
<gene>
    <name evidence="4" type="ORF">RchiOBHm_Chr1g0346631</name>
</gene>
<dbReference type="AlphaFoldDB" id="A0A2P6SF24"/>
<dbReference type="PANTHER" id="PTHR10625">
    <property type="entry name" value="HISTONE DEACETYLASE HDAC1-RELATED"/>
    <property type="match status" value="1"/>
</dbReference>
<dbReference type="InterPro" id="IPR023696">
    <property type="entry name" value="Ureohydrolase_dom_sf"/>
</dbReference>
<dbReference type="STRING" id="74649.A0A2P6SF24"/>
<name>A0A2P6SF24_ROSCH</name>
<organism evidence="4 5">
    <name type="scientific">Rosa chinensis</name>
    <name type="common">China rose</name>
    <dbReference type="NCBI Taxonomy" id="74649"/>
    <lineage>
        <taxon>Eukaryota</taxon>
        <taxon>Viridiplantae</taxon>
        <taxon>Streptophyta</taxon>
        <taxon>Embryophyta</taxon>
        <taxon>Tracheophyta</taxon>
        <taxon>Spermatophyta</taxon>
        <taxon>Magnoliopsida</taxon>
        <taxon>eudicotyledons</taxon>
        <taxon>Gunneridae</taxon>
        <taxon>Pentapetalae</taxon>
        <taxon>rosids</taxon>
        <taxon>fabids</taxon>
        <taxon>Rosales</taxon>
        <taxon>Rosaceae</taxon>
        <taxon>Rosoideae</taxon>
        <taxon>Rosoideae incertae sedis</taxon>
        <taxon>Rosa</taxon>
    </lineage>
</organism>
<evidence type="ECO:0000313" key="4">
    <source>
        <dbReference type="EMBL" id="PRQ57288.1"/>
    </source>
</evidence>
<dbReference type="GO" id="GO:0141221">
    <property type="term" value="F:histone deacetylase activity, hydrolytic mechanism"/>
    <property type="evidence" value="ECO:0007669"/>
    <property type="project" value="UniProtKB-EC"/>
</dbReference>
<evidence type="ECO:0000259" key="3">
    <source>
        <dbReference type="Pfam" id="PF00850"/>
    </source>
</evidence>
<dbReference type="InterPro" id="IPR023801">
    <property type="entry name" value="His_deacetylse_dom"/>
</dbReference>
<evidence type="ECO:0000256" key="2">
    <source>
        <dbReference type="ARBA" id="ARBA00022853"/>
    </source>
</evidence>
<dbReference type="Pfam" id="PF00850">
    <property type="entry name" value="Hist_deacetyl"/>
    <property type="match status" value="1"/>
</dbReference>
<keyword evidence="1" id="KW-0678">Repressor</keyword>
<dbReference type="EC" id="3.5.1.98" evidence="4"/>
<dbReference type="GO" id="GO:0005737">
    <property type="term" value="C:cytoplasm"/>
    <property type="evidence" value="ECO:0007669"/>
    <property type="project" value="TreeGrafter"/>
</dbReference>
<feature type="domain" description="Histone deacetylase" evidence="3">
    <location>
        <begin position="1"/>
        <end position="56"/>
    </location>
</feature>
<dbReference type="Gramene" id="PRQ57288">
    <property type="protein sequence ID" value="PRQ57288"/>
    <property type="gene ID" value="RchiOBHm_Chr1g0346631"/>
</dbReference>
<proteinExistence type="predicted"/>
<reference evidence="4 5" key="1">
    <citation type="journal article" date="2018" name="Nat. Genet.">
        <title>The Rosa genome provides new insights in the design of modern roses.</title>
        <authorList>
            <person name="Bendahmane M."/>
        </authorList>
    </citation>
    <scope>NUCLEOTIDE SEQUENCE [LARGE SCALE GENOMIC DNA]</scope>
    <source>
        <strain evidence="5">cv. Old Blush</strain>
    </source>
</reference>
<dbReference type="SUPFAM" id="SSF52768">
    <property type="entry name" value="Arginase/deacetylase"/>
    <property type="match status" value="1"/>
</dbReference>
<dbReference type="Gene3D" id="3.40.800.20">
    <property type="entry name" value="Histone deacetylase domain"/>
    <property type="match status" value="1"/>
</dbReference>
<accession>A0A2P6SF24</accession>
<keyword evidence="2" id="KW-0156">Chromatin regulator</keyword>
<sequence>MGFCVFGNIAIAAHYAQRAYGLKGVFIIDFDVHHGNGTNDAFYQDPDIFFLSTHQVTIFDTLSVQIYLYVLVMLV</sequence>
<dbReference type="GO" id="GO:0040029">
    <property type="term" value="P:epigenetic regulation of gene expression"/>
    <property type="evidence" value="ECO:0007669"/>
    <property type="project" value="TreeGrafter"/>
</dbReference>
<keyword evidence="4" id="KW-0378">Hydrolase</keyword>
<dbReference type="EMBL" id="PDCK01000039">
    <property type="protein sequence ID" value="PRQ57288.1"/>
    <property type="molecule type" value="Genomic_DNA"/>
</dbReference>
<dbReference type="InterPro" id="IPR037138">
    <property type="entry name" value="His_deacetylse_dom_sf"/>
</dbReference>
<dbReference type="GO" id="GO:0000118">
    <property type="term" value="C:histone deacetylase complex"/>
    <property type="evidence" value="ECO:0007669"/>
    <property type="project" value="TreeGrafter"/>
</dbReference>
<dbReference type="Proteomes" id="UP000238479">
    <property type="component" value="Chromosome 1"/>
</dbReference>